<evidence type="ECO:0000313" key="2">
    <source>
        <dbReference type="Proteomes" id="UP000777438"/>
    </source>
</evidence>
<sequence length="227" mass="25708">MNSQPPPRITAEFIIESPGHGVQAQRATRRRGMETHRKWILNWMKRLPQGDEDWNNDFPSKAEDIAAIRQRLTLSHLENRRQMDWTTLLHTYAACAKDFDGRKLQLHNMVMVAACHVAHSDGLSRDTMQAAMAKCISGGSDTLRSKRFALPKCIQIGDELAKALGARAYELPLRVNSYFTFGQHFTGECFPLLREEITAAFRPSTSLPSEVLRIPNLVYDLCGGKLR</sequence>
<dbReference type="Proteomes" id="UP000777438">
    <property type="component" value="Unassembled WGS sequence"/>
</dbReference>
<reference evidence="1 2" key="1">
    <citation type="journal article" date="2021" name="Nat. Commun.">
        <title>Genetic determinants of endophytism in the Arabidopsis root mycobiome.</title>
        <authorList>
            <person name="Mesny F."/>
            <person name="Miyauchi S."/>
            <person name="Thiergart T."/>
            <person name="Pickel B."/>
            <person name="Atanasova L."/>
            <person name="Karlsson M."/>
            <person name="Huettel B."/>
            <person name="Barry K.W."/>
            <person name="Haridas S."/>
            <person name="Chen C."/>
            <person name="Bauer D."/>
            <person name="Andreopoulos W."/>
            <person name="Pangilinan J."/>
            <person name="LaButti K."/>
            <person name="Riley R."/>
            <person name="Lipzen A."/>
            <person name="Clum A."/>
            <person name="Drula E."/>
            <person name="Henrissat B."/>
            <person name="Kohler A."/>
            <person name="Grigoriev I.V."/>
            <person name="Martin F.M."/>
            <person name="Hacquard S."/>
        </authorList>
    </citation>
    <scope>NUCLEOTIDE SEQUENCE [LARGE SCALE GENOMIC DNA]</scope>
    <source>
        <strain evidence="1 2">MPI-CAGE-CH-0241</strain>
    </source>
</reference>
<dbReference type="EMBL" id="JAGPYM010000002">
    <property type="protein sequence ID" value="KAH6898381.1"/>
    <property type="molecule type" value="Genomic_DNA"/>
</dbReference>
<name>A0A9P8WFB6_9HYPO</name>
<organism evidence="1 2">
    <name type="scientific">Thelonectria olida</name>
    <dbReference type="NCBI Taxonomy" id="1576542"/>
    <lineage>
        <taxon>Eukaryota</taxon>
        <taxon>Fungi</taxon>
        <taxon>Dikarya</taxon>
        <taxon>Ascomycota</taxon>
        <taxon>Pezizomycotina</taxon>
        <taxon>Sordariomycetes</taxon>
        <taxon>Hypocreomycetidae</taxon>
        <taxon>Hypocreales</taxon>
        <taxon>Nectriaceae</taxon>
        <taxon>Thelonectria</taxon>
    </lineage>
</organism>
<proteinExistence type="predicted"/>
<evidence type="ECO:0000313" key="1">
    <source>
        <dbReference type="EMBL" id="KAH6898381.1"/>
    </source>
</evidence>
<dbReference type="OrthoDB" id="4995828at2759"/>
<protein>
    <submittedName>
        <fullName evidence="1">Uncharacterized protein</fullName>
    </submittedName>
</protein>
<gene>
    <name evidence="1" type="ORF">B0T10DRAFT_525643</name>
</gene>
<accession>A0A9P8WFB6</accession>
<comment type="caution">
    <text evidence="1">The sequence shown here is derived from an EMBL/GenBank/DDBJ whole genome shotgun (WGS) entry which is preliminary data.</text>
</comment>
<keyword evidence="2" id="KW-1185">Reference proteome</keyword>
<dbReference type="AlphaFoldDB" id="A0A9P8WFB6"/>